<name>A0A327Y9N0_9RHOB</name>
<evidence type="ECO:0000256" key="7">
    <source>
        <dbReference type="ARBA" id="ARBA00023054"/>
    </source>
</evidence>
<dbReference type="GO" id="GO:0016887">
    <property type="term" value="F:ATP hydrolysis activity"/>
    <property type="evidence" value="ECO:0007669"/>
    <property type="project" value="InterPro"/>
</dbReference>
<dbReference type="FunFam" id="1.10.8.60:FF:000017">
    <property type="entry name" value="ATP-dependent chaperone ClpB"/>
    <property type="match status" value="1"/>
</dbReference>
<dbReference type="InterPro" id="IPR019489">
    <property type="entry name" value="Clp_ATPase_C"/>
</dbReference>
<keyword evidence="7 13" id="KW-0175">Coiled coil</keyword>
<feature type="coiled-coil region" evidence="13">
    <location>
        <begin position="412"/>
        <end position="492"/>
    </location>
</feature>
<sequence>MNLDKFTERSRGFIQAAQTIAMRDGHQRLAPEHILKALLDDDQGLASNLITRAGGDAARVTQVLETKLAKFPKVSGDAGQTYLDSATAKVLDEAEKIAGKAGDSFVPVERILTALAIEKSGAKEALEAGKVTPQKLNEAINDLRKGRTADSASAEEGYEALKKYARDLTEAAEQGKIDPIIGRDDEIRRSMQVLSRRTKNNPVLIGEPGVGKTAIAEGLALRIVDGDVPESLRGKRLLALDMGSLIAGAKYRGEFEERLKSILKEIEAAAGEIVLFIDEMHTLVGAGKADGAMDASNLLKPALARGELHCVGATTLDEYRKHVEKDPALARRFQPVMVQEPTVEDTISILRGIKEKYELHHGVRISDSALVAAATLSHRYITDRFLPDKAIDLMDEAASRLRMEVDSKPEELDQIDRQILQMQIEVEALKLEDDQASRDRLETLERELAEVEERSAEMTAQWQAERDKLASSRDLKEQLDKMRAELEIAKREGNFARAGELQYGRIPEIERQLSEADESEGDVMVEEAVRPEQIAEVVERWTGIPTSKMLEGDREKLLRMEDSLHKRVVGQNQAVRAVANAVRRARAGLNDENRPLGSFLFLGPTGVGKTELTKAVAEFLFDDDNAMVRVDMSEFMEKHSVARLIGAPPGYVGYDEGGVLTEAVRRRPYQVVLFDEVEKAHPDVFNVLLQVLDDGVLTDGQGRTVDFKQTLIVLTSNLGSQALSQLPEGADSAHARRDVMDAVRAHFRPEFLNRLDETIIFDRLKREDMGGIVEIQMSRLLRRLAARKITLTLDDGARAWLADEGYDPVFGARPLKRVIQRALQDPLAEMLLSGDIRDGDTVPVSAGAEGLLIGETVGASNRPRPDDAVVH</sequence>
<dbReference type="InterPro" id="IPR003593">
    <property type="entry name" value="AAA+_ATPase"/>
</dbReference>
<dbReference type="Gene3D" id="1.10.8.60">
    <property type="match status" value="1"/>
</dbReference>
<dbReference type="Gene3D" id="1.10.1780.10">
    <property type="entry name" value="Clp, N-terminal domain"/>
    <property type="match status" value="1"/>
</dbReference>
<dbReference type="InterPro" id="IPR001270">
    <property type="entry name" value="ClpA/B"/>
</dbReference>
<comment type="function">
    <text evidence="9">Part of a stress-induced multi-chaperone system, it is involved in the recovery of the cell from heat-induced damage, in cooperation with DnaK, DnaJ and GrpE. Acts before DnaK, in the processing of protein aggregates. Protein binding stimulates the ATPase activity; ATP hydrolysis unfolds the denatured protein aggregates, which probably helps expose new hydrophobic binding sites on the surface of ClpB-bound aggregates, contributing to the solubilization and refolding of denatured protein aggregates by DnaK.</text>
</comment>
<comment type="subunit">
    <text evidence="10">Homohexamer. The oligomerization is ATP-dependent.</text>
</comment>
<dbReference type="InterPro" id="IPR050130">
    <property type="entry name" value="ClpA_ClpB"/>
</dbReference>
<dbReference type="PRINTS" id="PR00300">
    <property type="entry name" value="CLPPROTEASEA"/>
</dbReference>
<dbReference type="PROSITE" id="PS00871">
    <property type="entry name" value="CLPAB_2"/>
    <property type="match status" value="1"/>
</dbReference>
<dbReference type="RefSeq" id="WP_009504875.1">
    <property type="nucleotide sequence ID" value="NZ_LIGK01000015.1"/>
</dbReference>
<keyword evidence="16" id="KW-1185">Reference proteome</keyword>
<comment type="subunit">
    <text evidence="13">Homohexamer; The oligomerization is ATP-dependent.</text>
</comment>
<keyword evidence="15" id="KW-0378">Hydrolase</keyword>
<dbReference type="FunFam" id="3.40.50.300:FF:000010">
    <property type="entry name" value="Chaperone clpB 1, putative"/>
    <property type="match status" value="1"/>
</dbReference>
<evidence type="ECO:0000313" key="15">
    <source>
        <dbReference type="EMBL" id="RAK16706.1"/>
    </source>
</evidence>
<evidence type="ECO:0000256" key="6">
    <source>
        <dbReference type="ARBA" id="ARBA00022840"/>
    </source>
</evidence>
<dbReference type="PANTHER" id="PTHR11638">
    <property type="entry name" value="ATP-DEPENDENT CLP PROTEASE"/>
    <property type="match status" value="1"/>
</dbReference>
<evidence type="ECO:0000259" key="14">
    <source>
        <dbReference type="PROSITE" id="PS51903"/>
    </source>
</evidence>
<dbReference type="InterPro" id="IPR041546">
    <property type="entry name" value="ClpA/ClpB_AAA_lid"/>
</dbReference>
<evidence type="ECO:0000313" key="16">
    <source>
        <dbReference type="Proteomes" id="UP000249165"/>
    </source>
</evidence>
<dbReference type="InterPro" id="IPR017730">
    <property type="entry name" value="Chaperonin_ClpB"/>
</dbReference>
<dbReference type="SUPFAM" id="SSF81923">
    <property type="entry name" value="Double Clp-N motif"/>
    <property type="match status" value="1"/>
</dbReference>
<organism evidence="15 16">
    <name type="scientific">Salipiger aestuarii</name>
    <dbReference type="NCBI Taxonomy" id="568098"/>
    <lineage>
        <taxon>Bacteria</taxon>
        <taxon>Pseudomonadati</taxon>
        <taxon>Pseudomonadota</taxon>
        <taxon>Alphaproteobacteria</taxon>
        <taxon>Rhodobacterales</taxon>
        <taxon>Roseobacteraceae</taxon>
        <taxon>Salipiger</taxon>
    </lineage>
</organism>
<dbReference type="Pfam" id="PF17871">
    <property type="entry name" value="AAA_lid_9"/>
    <property type="match status" value="1"/>
</dbReference>
<feature type="domain" description="Clp R" evidence="14">
    <location>
        <begin position="3"/>
        <end position="146"/>
    </location>
</feature>
<dbReference type="FunFam" id="3.40.50.300:FF:000025">
    <property type="entry name" value="ATP-dependent Clp protease subunit"/>
    <property type="match status" value="1"/>
</dbReference>
<dbReference type="Pfam" id="PF07724">
    <property type="entry name" value="AAA_2"/>
    <property type="match status" value="1"/>
</dbReference>
<dbReference type="InterPro" id="IPR003959">
    <property type="entry name" value="ATPase_AAA_core"/>
</dbReference>
<evidence type="ECO:0000256" key="10">
    <source>
        <dbReference type="ARBA" id="ARBA00026057"/>
    </source>
</evidence>
<protein>
    <recommendedName>
        <fullName evidence="3 13">Chaperone protein ClpB</fullName>
    </recommendedName>
</protein>
<keyword evidence="13" id="KW-0346">Stress response</keyword>
<evidence type="ECO:0000256" key="5">
    <source>
        <dbReference type="ARBA" id="ARBA00022741"/>
    </source>
</evidence>
<dbReference type="Pfam" id="PF10431">
    <property type="entry name" value="ClpB_D2-small"/>
    <property type="match status" value="1"/>
</dbReference>
<dbReference type="GO" id="GO:0006508">
    <property type="term" value="P:proteolysis"/>
    <property type="evidence" value="ECO:0007669"/>
    <property type="project" value="UniProtKB-KW"/>
</dbReference>
<dbReference type="PANTHER" id="PTHR11638:SF18">
    <property type="entry name" value="HEAT SHOCK PROTEIN 104"/>
    <property type="match status" value="1"/>
</dbReference>
<comment type="caution">
    <text evidence="15">The sequence shown here is derived from an EMBL/GenBank/DDBJ whole genome shotgun (WGS) entry which is preliminary data.</text>
</comment>
<dbReference type="InterPro" id="IPR004176">
    <property type="entry name" value="Clp_R_N"/>
</dbReference>
<dbReference type="InterPro" id="IPR027417">
    <property type="entry name" value="P-loop_NTPase"/>
</dbReference>
<dbReference type="GO" id="GO:0034605">
    <property type="term" value="P:cellular response to heat"/>
    <property type="evidence" value="ECO:0007669"/>
    <property type="project" value="TreeGrafter"/>
</dbReference>
<accession>A0A327Y9N0</accession>
<evidence type="ECO:0000256" key="2">
    <source>
        <dbReference type="ARBA" id="ARBA00008675"/>
    </source>
</evidence>
<gene>
    <name evidence="13" type="primary">clpB</name>
    <name evidence="15" type="ORF">ATI53_101970</name>
</gene>
<evidence type="ECO:0000256" key="13">
    <source>
        <dbReference type="RuleBase" id="RU362034"/>
    </source>
</evidence>
<dbReference type="SUPFAM" id="SSF52540">
    <property type="entry name" value="P-loop containing nucleoside triphosphate hydrolases"/>
    <property type="match status" value="2"/>
</dbReference>
<dbReference type="OrthoDB" id="9803641at2"/>
<dbReference type="InterPro" id="IPR036628">
    <property type="entry name" value="Clp_N_dom_sf"/>
</dbReference>
<evidence type="ECO:0000256" key="8">
    <source>
        <dbReference type="ARBA" id="ARBA00023186"/>
    </source>
</evidence>
<dbReference type="Pfam" id="PF02861">
    <property type="entry name" value="Clp_N"/>
    <property type="match status" value="1"/>
</dbReference>
<dbReference type="AlphaFoldDB" id="A0A327Y9N0"/>
<dbReference type="Pfam" id="PF00004">
    <property type="entry name" value="AAA"/>
    <property type="match status" value="1"/>
</dbReference>
<evidence type="ECO:0000256" key="4">
    <source>
        <dbReference type="ARBA" id="ARBA00022737"/>
    </source>
</evidence>
<dbReference type="GO" id="GO:0008233">
    <property type="term" value="F:peptidase activity"/>
    <property type="evidence" value="ECO:0007669"/>
    <property type="project" value="UniProtKB-KW"/>
</dbReference>
<dbReference type="Proteomes" id="UP000249165">
    <property type="component" value="Unassembled WGS sequence"/>
</dbReference>
<dbReference type="GO" id="GO:0042026">
    <property type="term" value="P:protein refolding"/>
    <property type="evidence" value="ECO:0007669"/>
    <property type="project" value="UniProtKB-UniRule"/>
</dbReference>
<evidence type="ECO:0000256" key="11">
    <source>
        <dbReference type="PROSITE-ProRule" id="PRU01251"/>
    </source>
</evidence>
<keyword evidence="5 12" id="KW-0547">Nucleotide-binding</keyword>
<evidence type="ECO:0000256" key="12">
    <source>
        <dbReference type="RuleBase" id="RU004432"/>
    </source>
</evidence>
<proteinExistence type="inferred from homology"/>
<keyword evidence="15" id="KW-0645">Protease</keyword>
<dbReference type="PROSITE" id="PS51903">
    <property type="entry name" value="CLP_R"/>
    <property type="match status" value="1"/>
</dbReference>
<dbReference type="EMBL" id="QLMG01000019">
    <property type="protein sequence ID" value="RAK16706.1"/>
    <property type="molecule type" value="Genomic_DNA"/>
</dbReference>
<evidence type="ECO:0000256" key="3">
    <source>
        <dbReference type="ARBA" id="ARBA00017574"/>
    </source>
</evidence>
<dbReference type="SMART" id="SM00382">
    <property type="entry name" value="AAA"/>
    <property type="match status" value="2"/>
</dbReference>
<evidence type="ECO:0000256" key="1">
    <source>
        <dbReference type="ARBA" id="ARBA00004496"/>
    </source>
</evidence>
<comment type="similarity">
    <text evidence="2 12">Belongs to the ClpA/ClpB family.</text>
</comment>
<keyword evidence="8 12" id="KW-0143">Chaperone</keyword>
<dbReference type="GO" id="GO:0005524">
    <property type="term" value="F:ATP binding"/>
    <property type="evidence" value="ECO:0007669"/>
    <property type="project" value="UniProtKB-UniRule"/>
</dbReference>
<keyword evidence="13" id="KW-0963">Cytoplasm</keyword>
<keyword evidence="4 11" id="KW-0677">Repeat</keyword>
<dbReference type="CDD" id="cd19499">
    <property type="entry name" value="RecA-like_ClpB_Hsp104-like"/>
    <property type="match status" value="1"/>
</dbReference>
<dbReference type="NCBIfam" id="TIGR03346">
    <property type="entry name" value="chaperone_ClpB"/>
    <property type="match status" value="1"/>
</dbReference>
<keyword evidence="6 12" id="KW-0067">ATP-binding</keyword>
<comment type="subcellular location">
    <subcellularLocation>
        <location evidence="1 13">Cytoplasm</location>
    </subcellularLocation>
</comment>
<dbReference type="InterPro" id="IPR028299">
    <property type="entry name" value="ClpA/B_CS2"/>
</dbReference>
<reference evidence="15 16" key="1">
    <citation type="submission" date="2018-06" db="EMBL/GenBank/DDBJ databases">
        <title>Genomic Encyclopedia of Archaeal and Bacterial Type Strains, Phase II (KMG-II): from individual species to whole genera.</title>
        <authorList>
            <person name="Goeker M."/>
        </authorList>
    </citation>
    <scope>NUCLEOTIDE SEQUENCE [LARGE SCALE GENOMIC DNA]</scope>
    <source>
        <strain evidence="15 16">DSM 22011</strain>
    </source>
</reference>
<dbReference type="Gene3D" id="3.40.50.300">
    <property type="entry name" value="P-loop containing nucleotide triphosphate hydrolases"/>
    <property type="match status" value="3"/>
</dbReference>
<dbReference type="SMART" id="SM01086">
    <property type="entry name" value="ClpB_D2-small"/>
    <property type="match status" value="1"/>
</dbReference>
<dbReference type="FunFam" id="3.40.50.300:FF:000120">
    <property type="entry name" value="ATP-dependent chaperone ClpB"/>
    <property type="match status" value="1"/>
</dbReference>
<dbReference type="CDD" id="cd00009">
    <property type="entry name" value="AAA"/>
    <property type="match status" value="1"/>
</dbReference>
<dbReference type="InterPro" id="IPR018368">
    <property type="entry name" value="ClpA/B_CS1"/>
</dbReference>
<dbReference type="GO" id="GO:0005737">
    <property type="term" value="C:cytoplasm"/>
    <property type="evidence" value="ECO:0007669"/>
    <property type="project" value="UniProtKB-SubCell"/>
</dbReference>
<evidence type="ECO:0000256" key="9">
    <source>
        <dbReference type="ARBA" id="ARBA00025613"/>
    </source>
</evidence>
<dbReference type="PROSITE" id="PS00870">
    <property type="entry name" value="CLPAB_1"/>
    <property type="match status" value="1"/>
</dbReference>